<dbReference type="InterPro" id="IPR003714">
    <property type="entry name" value="PhoH"/>
</dbReference>
<dbReference type="InterPro" id="IPR036612">
    <property type="entry name" value="KH_dom_type_1_sf"/>
</dbReference>
<dbReference type="GO" id="GO:0005524">
    <property type="term" value="F:ATP binding"/>
    <property type="evidence" value="ECO:0007669"/>
    <property type="project" value="UniProtKB-KW"/>
</dbReference>
<dbReference type="FunFam" id="3.40.50.300:FF:000013">
    <property type="entry name" value="PhoH family ATPase"/>
    <property type="match status" value="1"/>
</dbReference>
<dbReference type="InterPro" id="IPR027417">
    <property type="entry name" value="P-loop_NTPase"/>
</dbReference>
<comment type="caution">
    <text evidence="8">The sequence shown here is derived from an EMBL/GenBank/DDBJ whole genome shotgun (WGS) entry which is preliminary data.</text>
</comment>
<evidence type="ECO:0000256" key="3">
    <source>
        <dbReference type="ARBA" id="ARBA00022490"/>
    </source>
</evidence>
<evidence type="ECO:0000259" key="7">
    <source>
        <dbReference type="Pfam" id="PF02562"/>
    </source>
</evidence>
<dbReference type="AlphaFoldDB" id="A0A7V1PTT8"/>
<evidence type="ECO:0000256" key="1">
    <source>
        <dbReference type="ARBA" id="ARBA00004496"/>
    </source>
</evidence>
<dbReference type="SUPFAM" id="SSF54791">
    <property type="entry name" value="Eukaryotic type KH-domain (KH-domain type I)"/>
    <property type="match status" value="1"/>
</dbReference>
<feature type="domain" description="PhoH-like protein" evidence="7">
    <location>
        <begin position="116"/>
        <end position="319"/>
    </location>
</feature>
<evidence type="ECO:0000256" key="6">
    <source>
        <dbReference type="ARBA" id="ARBA00039970"/>
    </source>
</evidence>
<sequence>MENLKEKIYTIEEQVSPVLLYGPNEAYIKLIARLTGCRITPRGSQIKIIGPAPDVEQAYLVCEELAGMVRRKKRLNENDIHTLLQVHRHNSRIDVHTSLHHEPVMEEVITTAKKAIRPKTEGQKKIISAVSAHDLVFVIGPAGTGKTYVAVALAVHFYNSGRIKKIILTRPAVEAGESLGYLPGDFKDKIDPYLKPLYDALDDMIPKSQLKSMFEDESIEIVPLAYMRGRTLNNAFVILDEAQNTTFTQMKMFLTRLGAHTKAMITGDVTQIDLDRKTESGLISGIKVLKAIDQIGVVRLDREDVVRHPLVKRIIDAYDSYDTGEDK</sequence>
<dbReference type="Gene3D" id="3.40.50.300">
    <property type="entry name" value="P-loop containing nucleotide triphosphate hydrolases"/>
    <property type="match status" value="1"/>
</dbReference>
<gene>
    <name evidence="8" type="ORF">ENJ10_03280</name>
</gene>
<reference evidence="8" key="1">
    <citation type="journal article" date="2020" name="mSystems">
        <title>Genome- and Community-Level Interaction Insights into Carbon Utilization and Element Cycling Functions of Hydrothermarchaeota in Hydrothermal Sediment.</title>
        <authorList>
            <person name="Zhou Z."/>
            <person name="Liu Y."/>
            <person name="Xu W."/>
            <person name="Pan J."/>
            <person name="Luo Z.H."/>
            <person name="Li M."/>
        </authorList>
    </citation>
    <scope>NUCLEOTIDE SEQUENCE [LARGE SCALE GENOMIC DNA]</scope>
    <source>
        <strain evidence="8">HyVt-456</strain>
    </source>
</reference>
<evidence type="ECO:0000256" key="4">
    <source>
        <dbReference type="ARBA" id="ARBA00022741"/>
    </source>
</evidence>
<organism evidence="8">
    <name type="scientific">Caldithrix abyssi</name>
    <dbReference type="NCBI Taxonomy" id="187145"/>
    <lineage>
        <taxon>Bacteria</taxon>
        <taxon>Pseudomonadati</taxon>
        <taxon>Calditrichota</taxon>
        <taxon>Calditrichia</taxon>
        <taxon>Calditrichales</taxon>
        <taxon>Calditrichaceae</taxon>
        <taxon>Caldithrix</taxon>
    </lineage>
</organism>
<keyword evidence="3" id="KW-0963">Cytoplasm</keyword>
<keyword evidence="5" id="KW-0067">ATP-binding</keyword>
<dbReference type="GO" id="GO:0003723">
    <property type="term" value="F:RNA binding"/>
    <property type="evidence" value="ECO:0007669"/>
    <property type="project" value="InterPro"/>
</dbReference>
<dbReference type="GO" id="GO:0005829">
    <property type="term" value="C:cytosol"/>
    <property type="evidence" value="ECO:0007669"/>
    <property type="project" value="TreeGrafter"/>
</dbReference>
<keyword evidence="4" id="KW-0547">Nucleotide-binding</keyword>
<dbReference type="PANTHER" id="PTHR30473:SF1">
    <property type="entry name" value="PHOH-LIKE PROTEIN"/>
    <property type="match status" value="1"/>
</dbReference>
<accession>A0A7V1PTT8</accession>
<dbReference type="EMBL" id="DRLD01000092">
    <property type="protein sequence ID" value="HED09687.1"/>
    <property type="molecule type" value="Genomic_DNA"/>
</dbReference>
<name>A0A7V1PTT8_CALAY</name>
<dbReference type="PANTHER" id="PTHR30473">
    <property type="entry name" value="PROTEIN PHOH"/>
    <property type="match status" value="1"/>
</dbReference>
<evidence type="ECO:0000256" key="5">
    <source>
        <dbReference type="ARBA" id="ARBA00022840"/>
    </source>
</evidence>
<evidence type="ECO:0000313" key="8">
    <source>
        <dbReference type="EMBL" id="HED09687.1"/>
    </source>
</evidence>
<dbReference type="Pfam" id="PF02562">
    <property type="entry name" value="PhoH"/>
    <property type="match status" value="1"/>
</dbReference>
<evidence type="ECO:0000256" key="2">
    <source>
        <dbReference type="ARBA" id="ARBA00010393"/>
    </source>
</evidence>
<comment type="subcellular location">
    <subcellularLocation>
        <location evidence="1">Cytoplasm</location>
    </subcellularLocation>
</comment>
<comment type="similarity">
    <text evidence="2">Belongs to the PhoH family.</text>
</comment>
<dbReference type="Proteomes" id="UP000886005">
    <property type="component" value="Unassembled WGS sequence"/>
</dbReference>
<protein>
    <recommendedName>
        <fullName evidence="6">PhoH-like protein</fullName>
    </recommendedName>
</protein>
<dbReference type="SUPFAM" id="SSF52540">
    <property type="entry name" value="P-loop containing nucleoside triphosphate hydrolases"/>
    <property type="match status" value="1"/>
</dbReference>
<proteinExistence type="inferred from homology"/>
<dbReference type="InterPro" id="IPR051451">
    <property type="entry name" value="PhoH2-like"/>
</dbReference>